<dbReference type="Pfam" id="PF00078">
    <property type="entry name" value="RVT_1"/>
    <property type="match status" value="1"/>
</dbReference>
<proteinExistence type="predicted"/>
<dbReference type="SUPFAM" id="SSF56672">
    <property type="entry name" value="DNA/RNA polymerases"/>
    <property type="match status" value="1"/>
</dbReference>
<evidence type="ECO:0000313" key="2">
    <source>
        <dbReference type="EMBL" id="RDX73875.1"/>
    </source>
</evidence>
<dbReference type="AlphaFoldDB" id="A0A371F6K9"/>
<dbReference type="InterPro" id="IPR053134">
    <property type="entry name" value="RNA-dir_DNA_polymerase"/>
</dbReference>
<dbReference type="Gene3D" id="3.10.10.10">
    <property type="entry name" value="HIV Type 1 Reverse Transcriptase, subunit A, domain 1"/>
    <property type="match status" value="1"/>
</dbReference>
<feature type="domain" description="Reverse transcriptase" evidence="1">
    <location>
        <begin position="113"/>
        <end position="199"/>
    </location>
</feature>
<keyword evidence="3" id="KW-1185">Reference proteome</keyword>
<dbReference type="CDD" id="cd01647">
    <property type="entry name" value="RT_LTR"/>
    <property type="match status" value="1"/>
</dbReference>
<gene>
    <name evidence="2" type="ORF">CR513_46446</name>
</gene>
<evidence type="ECO:0000313" key="3">
    <source>
        <dbReference type="Proteomes" id="UP000257109"/>
    </source>
</evidence>
<reference evidence="2" key="1">
    <citation type="submission" date="2018-05" db="EMBL/GenBank/DDBJ databases">
        <title>Draft genome of Mucuna pruriens seed.</title>
        <authorList>
            <person name="Nnadi N.E."/>
            <person name="Vos R."/>
            <person name="Hasami M.H."/>
            <person name="Devisetty U.K."/>
            <person name="Aguiy J.C."/>
        </authorList>
    </citation>
    <scope>NUCLEOTIDE SEQUENCE [LARGE SCALE GENOMIC DNA]</scope>
    <source>
        <strain evidence="2">JCA_2017</strain>
    </source>
</reference>
<organism evidence="2 3">
    <name type="scientific">Mucuna pruriens</name>
    <name type="common">Velvet bean</name>
    <name type="synonym">Dolichos pruriens</name>
    <dbReference type="NCBI Taxonomy" id="157652"/>
    <lineage>
        <taxon>Eukaryota</taxon>
        <taxon>Viridiplantae</taxon>
        <taxon>Streptophyta</taxon>
        <taxon>Embryophyta</taxon>
        <taxon>Tracheophyta</taxon>
        <taxon>Spermatophyta</taxon>
        <taxon>Magnoliopsida</taxon>
        <taxon>eudicotyledons</taxon>
        <taxon>Gunneridae</taxon>
        <taxon>Pentapetalae</taxon>
        <taxon>rosids</taxon>
        <taxon>fabids</taxon>
        <taxon>Fabales</taxon>
        <taxon>Fabaceae</taxon>
        <taxon>Papilionoideae</taxon>
        <taxon>50 kb inversion clade</taxon>
        <taxon>NPAAA clade</taxon>
        <taxon>indigoferoid/millettioid clade</taxon>
        <taxon>Phaseoleae</taxon>
        <taxon>Mucuna</taxon>
    </lineage>
</organism>
<accession>A0A371F6K9</accession>
<dbReference type="OrthoDB" id="851673at2759"/>
<sequence>MEEEALRELKRRRNKRIRIGKLTPLDLKQRLIELLREYEDIFAWSYRDMPGLDTTIVEHKLPLIPNAILVQKQLRRMKPEVALKIKEEVEKQWKVGFLAVAEYPQWVANIVPVPKKDGKVRMYVDYRDLSRASLKDNFPLPHIDLLVGNTAQHSCYSFMDGFSGYNQIQMAFEDKEKTTFITTWGTFCYMVMPFGLKNTEALIRRPWSSSSIHDA</sequence>
<dbReference type="InterPro" id="IPR043502">
    <property type="entry name" value="DNA/RNA_pol_sf"/>
</dbReference>
<protein>
    <recommendedName>
        <fullName evidence="1">Reverse transcriptase domain-containing protein</fullName>
    </recommendedName>
</protein>
<dbReference type="PANTHER" id="PTHR24559">
    <property type="entry name" value="TRANSPOSON TY3-I GAG-POL POLYPROTEIN"/>
    <property type="match status" value="1"/>
</dbReference>
<comment type="caution">
    <text evidence="2">The sequence shown here is derived from an EMBL/GenBank/DDBJ whole genome shotgun (WGS) entry which is preliminary data.</text>
</comment>
<dbReference type="Proteomes" id="UP000257109">
    <property type="component" value="Unassembled WGS sequence"/>
</dbReference>
<evidence type="ECO:0000259" key="1">
    <source>
        <dbReference type="Pfam" id="PF00078"/>
    </source>
</evidence>
<feature type="non-terminal residue" evidence="2">
    <location>
        <position position="1"/>
    </location>
</feature>
<dbReference type="InterPro" id="IPR000477">
    <property type="entry name" value="RT_dom"/>
</dbReference>
<dbReference type="EMBL" id="QJKJ01010373">
    <property type="protein sequence ID" value="RDX73875.1"/>
    <property type="molecule type" value="Genomic_DNA"/>
</dbReference>
<name>A0A371F6K9_MUCPR</name>
<dbReference type="PANTHER" id="PTHR24559:SF457">
    <property type="entry name" value="RNA-DIRECTED DNA POLYMERASE HOMOLOG"/>
    <property type="match status" value="1"/>
</dbReference>